<feature type="chain" id="PRO_5028115017" evidence="7">
    <location>
        <begin position="24"/>
        <end position="128"/>
    </location>
</feature>
<evidence type="ECO:0000256" key="1">
    <source>
        <dbReference type="ARBA" id="ARBA00004613"/>
    </source>
</evidence>
<comment type="similarity">
    <text evidence="2">Belongs to the Turandot family.</text>
</comment>
<proteinExistence type="inferred from homology"/>
<sequence length="128" mass="13886">MSPTIYLSCLVVIIGSFAWTVQGSFDSDSAHVVNAYRNASPDSVRDSNVHLLVTFLAKYGDQIQLTPEQRTRANDIVRQYNAEKANQPLVEGVPAQGGWLTKLVKAIVIQLGIELASEGIKKATGAKD</sequence>
<dbReference type="Proteomes" id="UP001652661">
    <property type="component" value="Chromosome 3L"/>
</dbReference>
<evidence type="ECO:0000256" key="7">
    <source>
        <dbReference type="SAM" id="SignalP"/>
    </source>
</evidence>
<keyword evidence="6" id="KW-0391">Immunity</keyword>
<keyword evidence="4" id="KW-0399">Innate immunity</keyword>
<accession>A0A6P4IIU6</accession>
<dbReference type="InterPro" id="IPR010825">
    <property type="entry name" value="Turandot"/>
</dbReference>
<name>A0A6P4IIU6_DROKI</name>
<evidence type="ECO:0000256" key="5">
    <source>
        <dbReference type="ARBA" id="ARBA00022729"/>
    </source>
</evidence>
<dbReference type="GO" id="GO:0009617">
    <property type="term" value="P:response to bacterium"/>
    <property type="evidence" value="ECO:0007669"/>
    <property type="project" value="UniProtKB-ARBA"/>
</dbReference>
<dbReference type="Pfam" id="PF07240">
    <property type="entry name" value="Turandot"/>
    <property type="match status" value="1"/>
</dbReference>
<dbReference type="GO" id="GO:0045087">
    <property type="term" value="P:innate immune response"/>
    <property type="evidence" value="ECO:0007669"/>
    <property type="project" value="UniProtKB-KW"/>
</dbReference>
<evidence type="ECO:0000256" key="6">
    <source>
        <dbReference type="ARBA" id="ARBA00022859"/>
    </source>
</evidence>
<gene>
    <name evidence="9" type="primary">LOC108074969</name>
</gene>
<dbReference type="GeneID" id="108074969"/>
<dbReference type="AlphaFoldDB" id="A0A6P4IIU6"/>
<dbReference type="OMA" id="HIFRRYK"/>
<keyword evidence="5 7" id="KW-0732">Signal</keyword>
<keyword evidence="3" id="KW-0964">Secreted</keyword>
<evidence type="ECO:0000313" key="9">
    <source>
        <dbReference type="RefSeq" id="XP_017022691.1"/>
    </source>
</evidence>
<dbReference type="GO" id="GO:0034605">
    <property type="term" value="P:cellular response to heat"/>
    <property type="evidence" value="ECO:0007669"/>
    <property type="project" value="UniProtKB-ARBA"/>
</dbReference>
<keyword evidence="8" id="KW-1185">Reference proteome</keyword>
<evidence type="ECO:0000256" key="4">
    <source>
        <dbReference type="ARBA" id="ARBA00022588"/>
    </source>
</evidence>
<comment type="subcellular location">
    <subcellularLocation>
        <location evidence="1">Secreted</location>
    </subcellularLocation>
</comment>
<reference evidence="9" key="1">
    <citation type="submission" date="2025-08" db="UniProtKB">
        <authorList>
            <consortium name="RefSeq"/>
        </authorList>
    </citation>
    <scope>IDENTIFICATION</scope>
    <source>
        <strain evidence="9">14028-0561.14</strain>
        <tissue evidence="9">Whole fly</tissue>
    </source>
</reference>
<evidence type="ECO:0000313" key="8">
    <source>
        <dbReference type="Proteomes" id="UP001652661"/>
    </source>
</evidence>
<evidence type="ECO:0000256" key="3">
    <source>
        <dbReference type="ARBA" id="ARBA00022525"/>
    </source>
</evidence>
<evidence type="ECO:0000256" key="2">
    <source>
        <dbReference type="ARBA" id="ARBA00010249"/>
    </source>
</evidence>
<dbReference type="GO" id="GO:0005615">
    <property type="term" value="C:extracellular space"/>
    <property type="evidence" value="ECO:0007669"/>
    <property type="project" value="UniProtKB-ARBA"/>
</dbReference>
<organism evidence="8 9">
    <name type="scientific">Drosophila kikkawai</name>
    <name type="common">Fruit fly</name>
    <dbReference type="NCBI Taxonomy" id="30033"/>
    <lineage>
        <taxon>Eukaryota</taxon>
        <taxon>Metazoa</taxon>
        <taxon>Ecdysozoa</taxon>
        <taxon>Arthropoda</taxon>
        <taxon>Hexapoda</taxon>
        <taxon>Insecta</taxon>
        <taxon>Pterygota</taxon>
        <taxon>Neoptera</taxon>
        <taxon>Endopterygota</taxon>
        <taxon>Diptera</taxon>
        <taxon>Brachycera</taxon>
        <taxon>Muscomorpha</taxon>
        <taxon>Ephydroidea</taxon>
        <taxon>Drosophilidae</taxon>
        <taxon>Drosophila</taxon>
        <taxon>Sophophora</taxon>
    </lineage>
</organism>
<dbReference type="OrthoDB" id="7855545at2759"/>
<feature type="signal peptide" evidence="7">
    <location>
        <begin position="1"/>
        <end position="23"/>
    </location>
</feature>
<dbReference type="RefSeq" id="XP_017022691.1">
    <property type="nucleotide sequence ID" value="XM_017167202.2"/>
</dbReference>
<protein>
    <submittedName>
        <fullName evidence="9">Protein Turandot M-like</fullName>
    </submittedName>
</protein>